<comment type="caution">
    <text evidence="3">The sequence shown here is derived from an EMBL/GenBank/DDBJ whole genome shotgun (WGS) entry which is preliminary data.</text>
</comment>
<keyword evidence="4" id="KW-1185">Reference proteome</keyword>
<dbReference type="InterPro" id="IPR029787">
    <property type="entry name" value="Nucleotide_cyclase"/>
</dbReference>
<dbReference type="EMBL" id="PXYI01000002">
    <property type="protein sequence ID" value="PSJ41781.1"/>
    <property type="molecule type" value="Genomic_DNA"/>
</dbReference>
<gene>
    <name evidence="3" type="ORF">C7I55_05725</name>
</gene>
<proteinExistence type="predicted"/>
<accession>A0A2P7QUZ1</accession>
<protein>
    <recommendedName>
        <fullName evidence="1">diguanylate cyclase</fullName>
        <ecNumber evidence="1">2.7.7.65</ecNumber>
    </recommendedName>
</protein>
<dbReference type="EC" id="2.7.7.65" evidence="1"/>
<dbReference type="PROSITE" id="PS50887">
    <property type="entry name" value="GGDEF"/>
    <property type="match status" value="1"/>
</dbReference>
<dbReference type="Gene3D" id="3.30.70.270">
    <property type="match status" value="1"/>
</dbReference>
<evidence type="ECO:0000313" key="4">
    <source>
        <dbReference type="Proteomes" id="UP000241167"/>
    </source>
</evidence>
<dbReference type="AlphaFoldDB" id="A0A2P7QUZ1"/>
<reference evidence="3 4" key="1">
    <citation type="submission" date="2018-03" db="EMBL/GenBank/DDBJ databases">
        <title>The draft genome of Sphingosinicella sp. GL-C-18.</title>
        <authorList>
            <person name="Liu L."/>
            <person name="Li L."/>
            <person name="Liang L."/>
            <person name="Zhang X."/>
            <person name="Wang T."/>
        </authorList>
    </citation>
    <scope>NUCLEOTIDE SEQUENCE [LARGE SCALE GENOMIC DNA]</scope>
    <source>
        <strain evidence="3 4">GL-C-18</strain>
    </source>
</reference>
<dbReference type="GO" id="GO:1902201">
    <property type="term" value="P:negative regulation of bacterial-type flagellum-dependent cell motility"/>
    <property type="evidence" value="ECO:0007669"/>
    <property type="project" value="TreeGrafter"/>
</dbReference>
<dbReference type="OrthoDB" id="384661at2"/>
<organism evidence="3 4">
    <name type="scientific">Allosphingosinicella deserti</name>
    <dbReference type="NCBI Taxonomy" id="2116704"/>
    <lineage>
        <taxon>Bacteria</taxon>
        <taxon>Pseudomonadati</taxon>
        <taxon>Pseudomonadota</taxon>
        <taxon>Alphaproteobacteria</taxon>
        <taxon>Sphingomonadales</taxon>
        <taxon>Sphingomonadaceae</taxon>
        <taxon>Allosphingosinicella</taxon>
    </lineage>
</organism>
<dbReference type="GO" id="GO:0043709">
    <property type="term" value="P:cell adhesion involved in single-species biofilm formation"/>
    <property type="evidence" value="ECO:0007669"/>
    <property type="project" value="TreeGrafter"/>
</dbReference>
<sequence>MTDQSDRFAGTAAASPAEENALLRAALADAQRRIEELEALAEADPLTGLANARRFAREVERATGRATRHATPAALVGFDLRNLAVINARHGRAVGDAALAHLARTLSSLIRASDQLARTGGSELALLFDHFDSDSAIETSERLQRCIARTPLDLGSDKVPLEVVVATTGIMPGDEPEGVLARAARNIARARDEA</sequence>
<dbReference type="Proteomes" id="UP000241167">
    <property type="component" value="Unassembled WGS sequence"/>
</dbReference>
<dbReference type="GO" id="GO:0052621">
    <property type="term" value="F:diguanylate cyclase activity"/>
    <property type="evidence" value="ECO:0007669"/>
    <property type="project" value="UniProtKB-EC"/>
</dbReference>
<dbReference type="InterPro" id="IPR050469">
    <property type="entry name" value="Diguanylate_Cyclase"/>
</dbReference>
<dbReference type="NCBIfam" id="TIGR00254">
    <property type="entry name" value="GGDEF"/>
    <property type="match status" value="1"/>
</dbReference>
<evidence type="ECO:0000313" key="3">
    <source>
        <dbReference type="EMBL" id="PSJ41781.1"/>
    </source>
</evidence>
<dbReference type="Pfam" id="PF00990">
    <property type="entry name" value="GGDEF"/>
    <property type="match status" value="1"/>
</dbReference>
<feature type="domain" description="GGDEF" evidence="2">
    <location>
        <begin position="71"/>
        <end position="194"/>
    </location>
</feature>
<dbReference type="RefSeq" id="WP_106511947.1">
    <property type="nucleotide sequence ID" value="NZ_PXYI01000002.1"/>
</dbReference>
<dbReference type="InterPro" id="IPR043128">
    <property type="entry name" value="Rev_trsase/Diguanyl_cyclase"/>
</dbReference>
<dbReference type="SMART" id="SM00267">
    <property type="entry name" value="GGDEF"/>
    <property type="match status" value="1"/>
</dbReference>
<dbReference type="PANTHER" id="PTHR45138:SF24">
    <property type="entry name" value="DIGUANYLATE CYCLASE DGCC-RELATED"/>
    <property type="match status" value="1"/>
</dbReference>
<evidence type="ECO:0000259" key="2">
    <source>
        <dbReference type="PROSITE" id="PS50887"/>
    </source>
</evidence>
<name>A0A2P7QUZ1_9SPHN</name>
<dbReference type="SUPFAM" id="SSF55073">
    <property type="entry name" value="Nucleotide cyclase"/>
    <property type="match status" value="1"/>
</dbReference>
<evidence type="ECO:0000256" key="1">
    <source>
        <dbReference type="ARBA" id="ARBA00012528"/>
    </source>
</evidence>
<dbReference type="InterPro" id="IPR000160">
    <property type="entry name" value="GGDEF_dom"/>
</dbReference>
<dbReference type="PANTHER" id="PTHR45138">
    <property type="entry name" value="REGULATORY COMPONENTS OF SENSORY TRANSDUCTION SYSTEM"/>
    <property type="match status" value="1"/>
</dbReference>
<dbReference type="CDD" id="cd01949">
    <property type="entry name" value="GGDEF"/>
    <property type="match status" value="1"/>
</dbReference>
<dbReference type="GO" id="GO:0005886">
    <property type="term" value="C:plasma membrane"/>
    <property type="evidence" value="ECO:0007669"/>
    <property type="project" value="TreeGrafter"/>
</dbReference>